<proteinExistence type="predicted"/>
<dbReference type="Proteomes" id="UP000503462">
    <property type="component" value="Chromosome 2"/>
</dbReference>
<keyword evidence="2" id="KW-0560">Oxidoreductase</keyword>
<dbReference type="PANTHER" id="PTHR47706:SF7">
    <property type="entry name" value="CIPA-LIKE, PUTATIVE (AFU_ORTHOLOGUE AFUA_1G01630)-RELATED"/>
    <property type="match status" value="1"/>
</dbReference>
<evidence type="ECO:0000313" key="3">
    <source>
        <dbReference type="EMBL" id="QIW98074.1"/>
    </source>
</evidence>
<gene>
    <name evidence="3" type="ORF">AMS68_003592</name>
</gene>
<dbReference type="AlphaFoldDB" id="A0A6H0XTV5"/>
<organism evidence="3 4">
    <name type="scientific">Peltaster fructicola</name>
    <dbReference type="NCBI Taxonomy" id="286661"/>
    <lineage>
        <taxon>Eukaryota</taxon>
        <taxon>Fungi</taxon>
        <taxon>Dikarya</taxon>
        <taxon>Ascomycota</taxon>
        <taxon>Pezizomycotina</taxon>
        <taxon>Dothideomycetes</taxon>
        <taxon>Dothideomycetes incertae sedis</taxon>
        <taxon>Peltaster</taxon>
    </lineage>
</organism>
<name>A0A6H0XTV5_9PEZI</name>
<evidence type="ECO:0000256" key="1">
    <source>
        <dbReference type="ARBA" id="ARBA00022857"/>
    </source>
</evidence>
<sequence length="151" mass="16774">MTCFDDGETKICTSTWPQVGRAVAAILSLPVTSDSGPSLELYKNKNVFVNSFAVSQRDMLSSILRVTGDEESEWTIKKVSAHQRVAAAQKAAQQGDRFAYVHIMYTRIFYKDGNGDFEKLGKLQNAALNLPDEDIDEATAVAIERSKQPLW</sequence>
<reference evidence="3 4" key="1">
    <citation type="journal article" date="2016" name="Sci. Rep.">
        <title>Peltaster fructicola genome reveals evolution from an invasive phytopathogen to an ectophytic parasite.</title>
        <authorList>
            <person name="Xu C."/>
            <person name="Chen H."/>
            <person name="Gleason M.L."/>
            <person name="Xu J.R."/>
            <person name="Liu H."/>
            <person name="Zhang R."/>
            <person name="Sun G."/>
        </authorList>
    </citation>
    <scope>NUCLEOTIDE SEQUENCE [LARGE SCALE GENOMIC DNA]</scope>
    <source>
        <strain evidence="3 4">LNHT1506</strain>
    </source>
</reference>
<dbReference type="InterPro" id="IPR051609">
    <property type="entry name" value="NmrA/Isoflavone_reductase-like"/>
</dbReference>
<protein>
    <recommendedName>
        <fullName evidence="5">NmrA-like domain-containing protein</fullName>
    </recommendedName>
</protein>
<dbReference type="EMBL" id="CP051140">
    <property type="protein sequence ID" value="QIW98074.1"/>
    <property type="molecule type" value="Genomic_DNA"/>
</dbReference>
<accession>A0A6H0XTV5</accession>
<keyword evidence="4" id="KW-1185">Reference proteome</keyword>
<dbReference type="GO" id="GO:0016491">
    <property type="term" value="F:oxidoreductase activity"/>
    <property type="evidence" value="ECO:0007669"/>
    <property type="project" value="UniProtKB-KW"/>
</dbReference>
<dbReference type="OrthoDB" id="3939292at2759"/>
<dbReference type="PANTHER" id="PTHR47706">
    <property type="entry name" value="NMRA-LIKE FAMILY PROTEIN"/>
    <property type="match status" value="1"/>
</dbReference>
<keyword evidence="1" id="KW-0521">NADP</keyword>
<evidence type="ECO:0008006" key="5">
    <source>
        <dbReference type="Google" id="ProtNLM"/>
    </source>
</evidence>
<evidence type="ECO:0000313" key="4">
    <source>
        <dbReference type="Proteomes" id="UP000503462"/>
    </source>
</evidence>
<evidence type="ECO:0000256" key="2">
    <source>
        <dbReference type="ARBA" id="ARBA00023002"/>
    </source>
</evidence>